<keyword evidence="2" id="KW-1185">Reference proteome</keyword>
<gene>
    <name evidence="1" type="ORF">E2C01_057932</name>
</gene>
<dbReference type="EMBL" id="VSRR010021318">
    <property type="protein sequence ID" value="MPC63827.1"/>
    <property type="molecule type" value="Genomic_DNA"/>
</dbReference>
<evidence type="ECO:0000313" key="2">
    <source>
        <dbReference type="Proteomes" id="UP000324222"/>
    </source>
</evidence>
<accession>A0A5B7H3A6</accession>
<protein>
    <submittedName>
        <fullName evidence="1">Uncharacterized protein</fullName>
    </submittedName>
</protein>
<comment type="caution">
    <text evidence="1">The sequence shown here is derived from an EMBL/GenBank/DDBJ whole genome shotgun (WGS) entry which is preliminary data.</text>
</comment>
<reference evidence="1 2" key="1">
    <citation type="submission" date="2019-05" db="EMBL/GenBank/DDBJ databases">
        <title>Another draft genome of Portunus trituberculatus and its Hox gene families provides insights of decapod evolution.</title>
        <authorList>
            <person name="Jeong J.-H."/>
            <person name="Song I."/>
            <person name="Kim S."/>
            <person name="Choi T."/>
            <person name="Kim D."/>
            <person name="Ryu S."/>
            <person name="Kim W."/>
        </authorList>
    </citation>
    <scope>NUCLEOTIDE SEQUENCE [LARGE SCALE GENOMIC DNA]</scope>
    <source>
        <tissue evidence="1">Muscle</tissue>
    </source>
</reference>
<organism evidence="1 2">
    <name type="scientific">Portunus trituberculatus</name>
    <name type="common">Swimming crab</name>
    <name type="synonym">Neptunus trituberculatus</name>
    <dbReference type="NCBI Taxonomy" id="210409"/>
    <lineage>
        <taxon>Eukaryota</taxon>
        <taxon>Metazoa</taxon>
        <taxon>Ecdysozoa</taxon>
        <taxon>Arthropoda</taxon>
        <taxon>Crustacea</taxon>
        <taxon>Multicrustacea</taxon>
        <taxon>Malacostraca</taxon>
        <taxon>Eumalacostraca</taxon>
        <taxon>Eucarida</taxon>
        <taxon>Decapoda</taxon>
        <taxon>Pleocyemata</taxon>
        <taxon>Brachyura</taxon>
        <taxon>Eubrachyura</taxon>
        <taxon>Portunoidea</taxon>
        <taxon>Portunidae</taxon>
        <taxon>Portuninae</taxon>
        <taxon>Portunus</taxon>
    </lineage>
</organism>
<dbReference type="AlphaFoldDB" id="A0A5B7H3A6"/>
<dbReference type="Proteomes" id="UP000324222">
    <property type="component" value="Unassembled WGS sequence"/>
</dbReference>
<evidence type="ECO:0000313" key="1">
    <source>
        <dbReference type="EMBL" id="MPC63827.1"/>
    </source>
</evidence>
<sequence length="87" mass="10183">MPYSRRSTLQEVNRSRRNITERLTSDLSKISDCGREKLGVFNASNTQFLHVSARHNFPDNYPLFFNDTQPSPLFYTEYPWPCALLII</sequence>
<proteinExistence type="predicted"/>
<name>A0A5B7H3A6_PORTR</name>